<dbReference type="Gene3D" id="3.90.550.10">
    <property type="entry name" value="Spore Coat Polysaccharide Biosynthesis Protein SpsA, Chain A"/>
    <property type="match status" value="1"/>
</dbReference>
<dbReference type="OrthoDB" id="6307329at2"/>
<keyword evidence="2" id="KW-0808">Transferase</keyword>
<evidence type="ECO:0000313" key="3">
    <source>
        <dbReference type="Proteomes" id="UP000184436"/>
    </source>
</evidence>
<feature type="domain" description="Glycosyltransferase 2-like" evidence="1">
    <location>
        <begin position="3"/>
        <end position="104"/>
    </location>
</feature>
<gene>
    <name evidence="2" type="ORF">SAMN05444349_11756</name>
</gene>
<dbReference type="PANTHER" id="PTHR22916:SF3">
    <property type="entry name" value="UDP-GLCNAC:BETAGAL BETA-1,3-N-ACETYLGLUCOSAMINYLTRANSFERASE-LIKE PROTEIN 1"/>
    <property type="match status" value="1"/>
</dbReference>
<dbReference type="GO" id="GO:0016758">
    <property type="term" value="F:hexosyltransferase activity"/>
    <property type="evidence" value="ECO:0007669"/>
    <property type="project" value="UniProtKB-ARBA"/>
</dbReference>
<dbReference type="Pfam" id="PF00535">
    <property type="entry name" value="Glycos_transf_2"/>
    <property type="match status" value="1"/>
</dbReference>
<protein>
    <submittedName>
        <fullName evidence="2">Glycosyl transferase family 2</fullName>
    </submittedName>
</protein>
<dbReference type="RefSeq" id="WP_025075397.1">
    <property type="nucleotide sequence ID" value="NZ_FQVD01000017.1"/>
</dbReference>
<evidence type="ECO:0000259" key="1">
    <source>
        <dbReference type="Pfam" id="PF00535"/>
    </source>
</evidence>
<dbReference type="InterPro" id="IPR029044">
    <property type="entry name" value="Nucleotide-diphossugar_trans"/>
</dbReference>
<dbReference type="SUPFAM" id="SSF53448">
    <property type="entry name" value="Nucleotide-diphospho-sugar transferases"/>
    <property type="match status" value="1"/>
</dbReference>
<dbReference type="Proteomes" id="UP000184436">
    <property type="component" value="Unassembled WGS sequence"/>
</dbReference>
<dbReference type="PANTHER" id="PTHR22916">
    <property type="entry name" value="GLYCOSYLTRANSFERASE"/>
    <property type="match status" value="1"/>
</dbReference>
<dbReference type="STRING" id="871325.SAMN05444349_11756"/>
<organism evidence="2 3">
    <name type="scientific">Bacteroides faecichinchillae</name>
    <dbReference type="NCBI Taxonomy" id="871325"/>
    <lineage>
        <taxon>Bacteria</taxon>
        <taxon>Pseudomonadati</taxon>
        <taxon>Bacteroidota</taxon>
        <taxon>Bacteroidia</taxon>
        <taxon>Bacteroidales</taxon>
        <taxon>Bacteroidaceae</taxon>
        <taxon>Bacteroides</taxon>
    </lineage>
</organism>
<name>A0A1M5B4H2_9BACE</name>
<dbReference type="InterPro" id="IPR001173">
    <property type="entry name" value="Glyco_trans_2-like"/>
</dbReference>
<reference evidence="2 3" key="1">
    <citation type="submission" date="2016-11" db="EMBL/GenBank/DDBJ databases">
        <authorList>
            <person name="Jaros S."/>
            <person name="Januszkiewicz K."/>
            <person name="Wedrychowicz H."/>
        </authorList>
    </citation>
    <scope>NUCLEOTIDE SEQUENCE [LARGE SCALE GENOMIC DNA]</scope>
    <source>
        <strain evidence="2 3">DSM 26883</strain>
    </source>
</reference>
<dbReference type="EMBL" id="FQVD01000017">
    <property type="protein sequence ID" value="SHF37092.1"/>
    <property type="molecule type" value="Genomic_DNA"/>
</dbReference>
<accession>A0A1M5B4H2</accession>
<evidence type="ECO:0000313" key="2">
    <source>
        <dbReference type="EMBL" id="SHF37092.1"/>
    </source>
</evidence>
<dbReference type="CDD" id="cd00761">
    <property type="entry name" value="Glyco_tranf_GTA_type"/>
    <property type="match status" value="1"/>
</dbReference>
<proteinExistence type="predicted"/>
<sequence>MISVVIPLYNKEKSIARTLECVLNQTYQDFEVVVVNDGSKDRSAAVVEQFTDARIRLIKQTNGGVSAARNRGIAEARGEYVAFLDADDVWLPDHLANLESLIINYPQCRAWSTSYVNNENGVDHPIILNKLPFGGESGVLSNYFEVCSCSHPPVWSSAVCVEKSLLTEIGGFPVGVTSGEDLLTWARIAIKTDWTYSMKATAVYMMPITNTFTEKPTRPNDSGDPVCEGLKELLKSDYPKKRELKHFIGRFYKMKASTNLRYGERWSTLCECFKSLFYRPFAKETYPIMILALMPRFIQRRVFAIHSYEKVADIKDVKKLLRGEVNKDC</sequence>
<keyword evidence="3" id="KW-1185">Reference proteome</keyword>
<dbReference type="AlphaFoldDB" id="A0A1M5B4H2"/>